<keyword evidence="3" id="KW-1185">Reference proteome</keyword>
<keyword evidence="2" id="KW-0614">Plasmid</keyword>
<accession>A0ABX7BHK9</accession>
<name>A0ABX7BHK9_9PROT</name>
<feature type="coiled-coil region" evidence="1">
    <location>
        <begin position="43"/>
        <end position="70"/>
    </location>
</feature>
<sequence length="95" mass="10653">MAEPPAPRTGIGSGFWATILAPFVKSVEIYQLLKRTDDIAADVRKQTAELKALSERMATLEGAFAEFTRDIDRMDRNIDAKVELAVIKTMQNNKR</sequence>
<keyword evidence="1" id="KW-0175">Coiled coil</keyword>
<geneLocation type="plasmid" evidence="2 3">
    <name>pTT6-3</name>
</geneLocation>
<reference evidence="2" key="1">
    <citation type="submission" date="2021-02" db="EMBL/GenBank/DDBJ databases">
        <title>Skermanella TT6 skin isolate.</title>
        <authorList>
            <person name="Lee K."/>
            <person name="Ganzorig M."/>
        </authorList>
    </citation>
    <scope>NUCLEOTIDE SEQUENCE</scope>
    <source>
        <strain evidence="2">TT6</strain>
    </source>
</reference>
<organism evidence="2 3">
    <name type="scientific">Skermanella cutis</name>
    <dbReference type="NCBI Taxonomy" id="2775420"/>
    <lineage>
        <taxon>Bacteria</taxon>
        <taxon>Pseudomonadati</taxon>
        <taxon>Pseudomonadota</taxon>
        <taxon>Alphaproteobacteria</taxon>
        <taxon>Rhodospirillales</taxon>
        <taxon>Azospirillaceae</taxon>
        <taxon>Skermanella</taxon>
    </lineage>
</organism>
<gene>
    <name evidence="2" type="ORF">IGS68_33725</name>
</gene>
<dbReference type="Proteomes" id="UP000595197">
    <property type="component" value="Plasmid pTT6-3"/>
</dbReference>
<evidence type="ECO:0000256" key="1">
    <source>
        <dbReference type="SAM" id="Coils"/>
    </source>
</evidence>
<evidence type="ECO:0000313" key="2">
    <source>
        <dbReference type="EMBL" id="QQP93878.1"/>
    </source>
</evidence>
<proteinExistence type="predicted"/>
<dbReference type="EMBL" id="CP067423">
    <property type="protein sequence ID" value="QQP93878.1"/>
    <property type="molecule type" value="Genomic_DNA"/>
</dbReference>
<dbReference type="RefSeq" id="WP_201083752.1">
    <property type="nucleotide sequence ID" value="NZ_CP067423.1"/>
</dbReference>
<evidence type="ECO:0000313" key="3">
    <source>
        <dbReference type="Proteomes" id="UP000595197"/>
    </source>
</evidence>
<protein>
    <submittedName>
        <fullName evidence="2">Uncharacterized protein</fullName>
    </submittedName>
</protein>